<evidence type="ECO:0000256" key="1">
    <source>
        <dbReference type="SAM" id="MobiDB-lite"/>
    </source>
</evidence>
<gene>
    <name evidence="2" type="ORF">AMAG_01980</name>
</gene>
<feature type="region of interest" description="Disordered" evidence="1">
    <location>
        <begin position="547"/>
        <end position="585"/>
    </location>
</feature>
<feature type="compositionally biased region" description="Polar residues" evidence="1">
    <location>
        <begin position="281"/>
        <end position="290"/>
    </location>
</feature>
<dbReference type="OrthoDB" id="5599224at2759"/>
<protein>
    <recommendedName>
        <fullName evidence="4">PH domain-containing protein</fullName>
    </recommendedName>
</protein>
<evidence type="ECO:0000313" key="2">
    <source>
        <dbReference type="EMBL" id="KNE56144.1"/>
    </source>
</evidence>
<dbReference type="AlphaFoldDB" id="A0A0L0S1B0"/>
<reference evidence="2 3" key="1">
    <citation type="submission" date="2009-11" db="EMBL/GenBank/DDBJ databases">
        <title>Annotation of Allomyces macrogynus ATCC 38327.</title>
        <authorList>
            <consortium name="The Broad Institute Genome Sequencing Platform"/>
            <person name="Russ C."/>
            <person name="Cuomo C."/>
            <person name="Burger G."/>
            <person name="Gray M.W."/>
            <person name="Holland P.W.H."/>
            <person name="King N."/>
            <person name="Lang F.B.F."/>
            <person name="Roger A.J."/>
            <person name="Ruiz-Trillo I."/>
            <person name="Young S.K."/>
            <person name="Zeng Q."/>
            <person name="Gargeya S."/>
            <person name="Fitzgerald M."/>
            <person name="Haas B."/>
            <person name="Abouelleil A."/>
            <person name="Alvarado L."/>
            <person name="Arachchi H.M."/>
            <person name="Berlin A."/>
            <person name="Chapman S.B."/>
            <person name="Gearin G."/>
            <person name="Goldberg J."/>
            <person name="Griggs A."/>
            <person name="Gujja S."/>
            <person name="Hansen M."/>
            <person name="Heiman D."/>
            <person name="Howarth C."/>
            <person name="Larimer J."/>
            <person name="Lui A."/>
            <person name="MacDonald P.J.P."/>
            <person name="McCowen C."/>
            <person name="Montmayeur A."/>
            <person name="Murphy C."/>
            <person name="Neiman D."/>
            <person name="Pearson M."/>
            <person name="Priest M."/>
            <person name="Roberts A."/>
            <person name="Saif S."/>
            <person name="Shea T."/>
            <person name="Sisk P."/>
            <person name="Stolte C."/>
            <person name="Sykes S."/>
            <person name="Wortman J."/>
            <person name="Nusbaum C."/>
            <person name="Birren B."/>
        </authorList>
    </citation>
    <scope>NUCLEOTIDE SEQUENCE [LARGE SCALE GENOMIC DNA]</scope>
    <source>
        <strain evidence="2 3">ATCC 38327</strain>
    </source>
</reference>
<feature type="region of interest" description="Disordered" evidence="1">
    <location>
        <begin position="197"/>
        <end position="231"/>
    </location>
</feature>
<evidence type="ECO:0008006" key="4">
    <source>
        <dbReference type="Google" id="ProtNLM"/>
    </source>
</evidence>
<dbReference type="VEuPathDB" id="FungiDB:AMAG_01980"/>
<proteinExistence type="predicted"/>
<name>A0A0L0S1B0_ALLM3</name>
<dbReference type="EMBL" id="GG745330">
    <property type="protein sequence ID" value="KNE56144.1"/>
    <property type="molecule type" value="Genomic_DNA"/>
</dbReference>
<dbReference type="Proteomes" id="UP000054350">
    <property type="component" value="Unassembled WGS sequence"/>
</dbReference>
<feature type="compositionally biased region" description="Low complexity" evidence="1">
    <location>
        <begin position="439"/>
        <end position="456"/>
    </location>
</feature>
<reference evidence="3" key="2">
    <citation type="submission" date="2009-11" db="EMBL/GenBank/DDBJ databases">
        <title>The Genome Sequence of Allomyces macrogynus strain ATCC 38327.</title>
        <authorList>
            <consortium name="The Broad Institute Genome Sequencing Platform"/>
            <person name="Russ C."/>
            <person name="Cuomo C."/>
            <person name="Shea T."/>
            <person name="Young S.K."/>
            <person name="Zeng Q."/>
            <person name="Koehrsen M."/>
            <person name="Haas B."/>
            <person name="Borodovsky M."/>
            <person name="Guigo R."/>
            <person name="Alvarado L."/>
            <person name="Berlin A."/>
            <person name="Borenstein D."/>
            <person name="Chen Z."/>
            <person name="Engels R."/>
            <person name="Freedman E."/>
            <person name="Gellesch M."/>
            <person name="Goldberg J."/>
            <person name="Griggs A."/>
            <person name="Gujja S."/>
            <person name="Heiman D."/>
            <person name="Hepburn T."/>
            <person name="Howarth C."/>
            <person name="Jen D."/>
            <person name="Larson L."/>
            <person name="Lewis B."/>
            <person name="Mehta T."/>
            <person name="Park D."/>
            <person name="Pearson M."/>
            <person name="Roberts A."/>
            <person name="Saif S."/>
            <person name="Shenoy N."/>
            <person name="Sisk P."/>
            <person name="Stolte C."/>
            <person name="Sykes S."/>
            <person name="Walk T."/>
            <person name="White J."/>
            <person name="Yandava C."/>
            <person name="Burger G."/>
            <person name="Gray M.W."/>
            <person name="Holland P.W.H."/>
            <person name="King N."/>
            <person name="Lang F.B.F."/>
            <person name="Roger A.J."/>
            <person name="Ruiz-Trillo I."/>
            <person name="Lander E."/>
            <person name="Nusbaum C."/>
        </authorList>
    </citation>
    <scope>NUCLEOTIDE SEQUENCE [LARGE SCALE GENOMIC DNA]</scope>
    <source>
        <strain evidence="3">ATCC 38327</strain>
    </source>
</reference>
<feature type="compositionally biased region" description="Low complexity" evidence="1">
    <location>
        <begin position="220"/>
        <end position="230"/>
    </location>
</feature>
<evidence type="ECO:0000313" key="3">
    <source>
        <dbReference type="Proteomes" id="UP000054350"/>
    </source>
</evidence>
<organism evidence="2 3">
    <name type="scientific">Allomyces macrogynus (strain ATCC 38327)</name>
    <name type="common">Allomyces javanicus var. macrogynus</name>
    <dbReference type="NCBI Taxonomy" id="578462"/>
    <lineage>
        <taxon>Eukaryota</taxon>
        <taxon>Fungi</taxon>
        <taxon>Fungi incertae sedis</taxon>
        <taxon>Blastocladiomycota</taxon>
        <taxon>Blastocladiomycetes</taxon>
        <taxon>Blastocladiales</taxon>
        <taxon>Blastocladiaceae</taxon>
        <taxon>Allomyces</taxon>
    </lineage>
</organism>
<feature type="compositionally biased region" description="Low complexity" evidence="1">
    <location>
        <begin position="391"/>
        <end position="412"/>
    </location>
</feature>
<feature type="region of interest" description="Disordered" evidence="1">
    <location>
        <begin position="277"/>
        <end position="414"/>
    </location>
</feature>
<sequence>MPPQVLVSGPLSVQEPRGRFRLGAAKWRLHYGVLEAGVPYISLFPTNDVSDPRKCIMRIHFNDESSARVLDGDGAVGGSFLAPDANSRGRRHSGASHLSSNTTAAVSLFGSPGATTTSHSKCVLQLLNVACTKLPLSPKPQSKPFKVLDVDAHTPDALRRWVRSLKATLSWLKHGDDPFPALATSSFSNGPTAAAAAAAASKHSSRLSTDSDDGHNLHGARSPPVAAIPPAAEPELDDIDRILADHDHAFAARGRAQTADHLFASAGGFPATGAAPPSGLSMMSSRSQPNRGLAAHRGYVPAPPQAPYARSDYAWTDAPDSPPASPYRTRTPQDDDDMDGGAGPALPPRSRPKSIVVGGPQGTTTRLSAPGYDHGIPSVPALPPSPTLSTRSGAAAGSSRSRSVPPNPNRRSLINRGMPAQIEHLVASLPTVGSNRELAPAGRSPTPRPPSSASSGYVPRTSTDSPVVLIAMPGTGGRSGGMMRRPNSARPVSVTSVGTVESVDTAVSAPANMVGGGRKSYISLQMDNLLDDLELALHTFDSPEMVPPVPPLPSATKYAEYGHMPKSPMTPRTPRTPPPPPQDDE</sequence>
<feature type="compositionally biased region" description="Pro residues" evidence="1">
    <location>
        <begin position="574"/>
        <end position="585"/>
    </location>
</feature>
<accession>A0A0L0S1B0</accession>
<keyword evidence="3" id="KW-1185">Reference proteome</keyword>
<feature type="region of interest" description="Disordered" evidence="1">
    <location>
        <begin position="431"/>
        <end position="469"/>
    </location>
</feature>